<dbReference type="InterPro" id="IPR014710">
    <property type="entry name" value="RmlC-like_jellyroll"/>
</dbReference>
<proteinExistence type="predicted"/>
<feature type="domain" description="Cupin type-2" evidence="2">
    <location>
        <begin position="37"/>
        <end position="106"/>
    </location>
</feature>
<reference evidence="3 4" key="1">
    <citation type="submission" date="2016-10" db="EMBL/GenBank/DDBJ databases">
        <authorList>
            <person name="de Groot N.N."/>
        </authorList>
    </citation>
    <scope>NUCLEOTIDE SEQUENCE [LARGE SCALE GENOMIC DNA]</scope>
    <source>
        <strain evidence="3 4">YAD2003</strain>
    </source>
</reference>
<accession>A0A1H6JU99</accession>
<dbReference type="Pfam" id="PF07883">
    <property type="entry name" value="Cupin_2"/>
    <property type="match status" value="1"/>
</dbReference>
<dbReference type="RefSeq" id="WP_074716980.1">
    <property type="nucleotide sequence ID" value="NZ_FNWV01000006.1"/>
</dbReference>
<dbReference type="InterPro" id="IPR013096">
    <property type="entry name" value="Cupin_2"/>
</dbReference>
<dbReference type="Proteomes" id="UP000183190">
    <property type="component" value="Unassembled WGS sequence"/>
</dbReference>
<sequence>MEFISADNIRELSNPGVISRQLLNPENSASTRVTITEVHLEVGASQPRHTHDASEQIWYATKGSGKLLLENDTTKPFKAGDVVRFADKDVHGLLNDGDEEFVYVSVTAPPINFGYAYKDKK</sequence>
<evidence type="ECO:0000256" key="1">
    <source>
        <dbReference type="ARBA" id="ARBA00022723"/>
    </source>
</evidence>
<dbReference type="AlphaFoldDB" id="A0A1H6JU99"/>
<gene>
    <name evidence="3" type="ORF">SAMN02910265_02017</name>
</gene>
<evidence type="ECO:0000313" key="3">
    <source>
        <dbReference type="EMBL" id="SEH66192.1"/>
    </source>
</evidence>
<evidence type="ECO:0000259" key="2">
    <source>
        <dbReference type="Pfam" id="PF07883"/>
    </source>
</evidence>
<evidence type="ECO:0000313" key="4">
    <source>
        <dbReference type="Proteomes" id="UP000183190"/>
    </source>
</evidence>
<dbReference type="PANTHER" id="PTHR35848">
    <property type="entry name" value="OXALATE-BINDING PROTEIN"/>
    <property type="match status" value="1"/>
</dbReference>
<name>A0A1H6JU99_RUMFL</name>
<keyword evidence="1" id="KW-0479">Metal-binding</keyword>
<dbReference type="InterPro" id="IPR051610">
    <property type="entry name" value="GPI/OXD"/>
</dbReference>
<dbReference type="GO" id="GO:0046872">
    <property type="term" value="F:metal ion binding"/>
    <property type="evidence" value="ECO:0007669"/>
    <property type="project" value="UniProtKB-KW"/>
</dbReference>
<dbReference type="EMBL" id="FNWV01000006">
    <property type="protein sequence ID" value="SEH66192.1"/>
    <property type="molecule type" value="Genomic_DNA"/>
</dbReference>
<dbReference type="OrthoDB" id="9797047at2"/>
<protein>
    <submittedName>
        <fullName evidence="3">Cupin domain protein</fullName>
    </submittedName>
</protein>
<organism evidence="3 4">
    <name type="scientific">Ruminococcus flavefaciens</name>
    <dbReference type="NCBI Taxonomy" id="1265"/>
    <lineage>
        <taxon>Bacteria</taxon>
        <taxon>Bacillati</taxon>
        <taxon>Bacillota</taxon>
        <taxon>Clostridia</taxon>
        <taxon>Eubacteriales</taxon>
        <taxon>Oscillospiraceae</taxon>
        <taxon>Ruminococcus</taxon>
    </lineage>
</organism>
<dbReference type="Gene3D" id="2.60.120.10">
    <property type="entry name" value="Jelly Rolls"/>
    <property type="match status" value="1"/>
</dbReference>
<dbReference type="CDD" id="cd02208">
    <property type="entry name" value="cupin_RmlC-like"/>
    <property type="match status" value="1"/>
</dbReference>
<dbReference type="SUPFAM" id="SSF51182">
    <property type="entry name" value="RmlC-like cupins"/>
    <property type="match status" value="1"/>
</dbReference>
<dbReference type="InterPro" id="IPR011051">
    <property type="entry name" value="RmlC_Cupin_sf"/>
</dbReference>